<evidence type="ECO:0000313" key="3">
    <source>
        <dbReference type="Proteomes" id="UP000001918"/>
    </source>
</evidence>
<dbReference type="PANTHER" id="PTHR37292:SF2">
    <property type="entry name" value="DUF262 DOMAIN-CONTAINING PROTEIN"/>
    <property type="match status" value="1"/>
</dbReference>
<dbReference type="RefSeq" id="WP_012852293.1">
    <property type="nucleotide sequence ID" value="NC_013510.1"/>
</dbReference>
<dbReference type="Proteomes" id="UP000001918">
    <property type="component" value="Chromosome"/>
</dbReference>
<proteinExistence type="predicted"/>
<dbReference type="eggNOG" id="COG1479">
    <property type="taxonomic scope" value="Bacteria"/>
</dbReference>
<gene>
    <name evidence="2" type="ordered locus">Tcur_1940</name>
</gene>
<dbReference type="STRING" id="471852.Tcur_1940"/>
<protein>
    <recommendedName>
        <fullName evidence="1">GmrSD restriction endonucleases N-terminal domain-containing protein</fullName>
    </recommendedName>
</protein>
<dbReference type="PANTHER" id="PTHR37292">
    <property type="entry name" value="VNG6097C"/>
    <property type="match status" value="1"/>
</dbReference>
<dbReference type="KEGG" id="tcu:Tcur_1940"/>
<sequence>MSVETFGIEKEFLHELLKQVRTGRIQLPEFQRGWVWPEPNITGLLASISLGYPVGTIMMLRTGGPTHFKERPIEGAEIPPGAKAERLLLDGQQRLTSLFQALLMGRPVITKDDKGKEISGWFYVDIEAALNETQDREEAFRFIPVDRVVRTNFGKDVELDLTTPQQEYKARLFPLEKVFDPDDWANGFQEYHDYDKDVIKLWNTFNRKFVRRFEQYLMPVIELGADTAREAICQVFEKVNTGGVTLTVFELLTATYAADDFDLRKNWRERRAAWEDDSAYRVLWEVSETDFLQAVTLLATYHRRIGYTGEAERAPRIGCRRSDMLRLPLDDYRRWAPEIVRGLQAAAKFLHRRFIFDTKFLPYGSQLIPLSAIYAVLGREAETVEAEHKIAQWFWSGVFGELYGGTTETRFARDLPEVVDWVRGAEEEPRTVQEAQFAPGRLRTLRTRNSAAYKGLYALLMAEGAQDWLSAHSMNAATYFDDAIDIHHIFPQAWCQRAGIAKEDYNSIINKTPLSAHTNRVIGGDAPSRYLPRLAAQAGVPIEKVLDLVDRHWIDSRLLQADDFQAFFSARESALLDHISDAVGKPVAKEGT</sequence>
<dbReference type="eggNOG" id="COG3472">
    <property type="taxonomic scope" value="Bacteria"/>
</dbReference>
<feature type="domain" description="GmrSD restriction endonucleases N-terminal" evidence="1">
    <location>
        <begin position="13"/>
        <end position="256"/>
    </location>
</feature>
<dbReference type="OrthoDB" id="9787127at2"/>
<organism evidence="2 3">
    <name type="scientific">Thermomonospora curvata (strain ATCC 19995 / DSM 43183 / JCM 3096 / KCTC 9072 / NBRC 15933 / NCIMB 10081 / Henssen B9)</name>
    <dbReference type="NCBI Taxonomy" id="471852"/>
    <lineage>
        <taxon>Bacteria</taxon>
        <taxon>Bacillati</taxon>
        <taxon>Actinomycetota</taxon>
        <taxon>Actinomycetes</taxon>
        <taxon>Streptosporangiales</taxon>
        <taxon>Thermomonosporaceae</taxon>
        <taxon>Thermomonospora</taxon>
    </lineage>
</organism>
<dbReference type="InterPro" id="IPR004919">
    <property type="entry name" value="GmrSD_N"/>
</dbReference>
<dbReference type="EMBL" id="CP001738">
    <property type="protein sequence ID" value="ACY97509.1"/>
    <property type="molecule type" value="Genomic_DNA"/>
</dbReference>
<name>D1ADP9_THECD</name>
<evidence type="ECO:0000313" key="2">
    <source>
        <dbReference type="EMBL" id="ACY97509.1"/>
    </source>
</evidence>
<accession>D1ADP9</accession>
<dbReference type="AlphaFoldDB" id="D1ADP9"/>
<reference evidence="2 3" key="1">
    <citation type="journal article" date="2011" name="Stand. Genomic Sci.">
        <title>Complete genome sequence of Thermomonospora curvata type strain (B9).</title>
        <authorList>
            <person name="Chertkov O."/>
            <person name="Sikorski J."/>
            <person name="Nolan M."/>
            <person name="Lapidus A."/>
            <person name="Lucas S."/>
            <person name="Del Rio T.G."/>
            <person name="Tice H."/>
            <person name="Cheng J.F."/>
            <person name="Goodwin L."/>
            <person name="Pitluck S."/>
            <person name="Liolios K."/>
            <person name="Ivanova N."/>
            <person name="Mavromatis K."/>
            <person name="Mikhailova N."/>
            <person name="Ovchinnikova G."/>
            <person name="Pati A."/>
            <person name="Chen A."/>
            <person name="Palaniappan K."/>
            <person name="Djao O.D."/>
            <person name="Land M."/>
            <person name="Hauser L."/>
            <person name="Chang Y.J."/>
            <person name="Jeffries C.D."/>
            <person name="Brettin T."/>
            <person name="Han C."/>
            <person name="Detter J.C."/>
            <person name="Rohde M."/>
            <person name="Goker M."/>
            <person name="Woyke T."/>
            <person name="Bristow J."/>
            <person name="Eisen J.A."/>
            <person name="Markowitz V."/>
            <person name="Hugenholtz P."/>
            <person name="Klenk H.P."/>
            <person name="Kyrpides N.C."/>
        </authorList>
    </citation>
    <scope>NUCLEOTIDE SEQUENCE [LARGE SCALE GENOMIC DNA]</scope>
    <source>
        <strain evidence="3">ATCC 19995 / DSM 43183 / JCM 3096 / KCTC 9072 / NBRC 15933 / NCIMB 10081 / Henssen B9</strain>
    </source>
</reference>
<dbReference type="HOGENOM" id="CLU_021082_0_0_11"/>
<evidence type="ECO:0000259" key="1">
    <source>
        <dbReference type="Pfam" id="PF03235"/>
    </source>
</evidence>
<dbReference type="Pfam" id="PF03235">
    <property type="entry name" value="GmrSD_N"/>
    <property type="match status" value="1"/>
</dbReference>
<keyword evidence="3" id="KW-1185">Reference proteome</keyword>